<comment type="caution">
    <text evidence="2">The sequence shown here is derived from an EMBL/GenBank/DDBJ whole genome shotgun (WGS) entry which is preliminary data.</text>
</comment>
<evidence type="ECO:0000256" key="1">
    <source>
        <dbReference type="SAM" id="MobiDB-lite"/>
    </source>
</evidence>
<gene>
    <name evidence="2" type="ORF">HMPREF1563_3309</name>
</gene>
<dbReference type="AlphaFoldDB" id="A0AAV3M103"/>
<evidence type="ECO:0008006" key="4">
    <source>
        <dbReference type="Google" id="ProtNLM"/>
    </source>
</evidence>
<name>A0AAV3M103_9GAMM</name>
<sequence>MNLFQRLVFRRLCNEVSEHGGEGAAATTTETTAVKTETSTTGDQTTTTSTETDKANDTSSTQQEGTDKKPVSAAPEKYEFTAGEGQELDKEALAAFEPIARELGLSNEQAQKIVDVYGSTIMPQLVKQQADEWQKQVTGWAETVKADKEGLGSTESIGYAQKALDQFGSPELKSYLVETGLGNHPELVRVFSKIGKSMSEDGFVNGSSENARSTADVLFGDSK</sequence>
<dbReference type="EMBL" id="JALD01000084">
    <property type="protein sequence ID" value="EUD09179.1"/>
    <property type="molecule type" value="Genomic_DNA"/>
</dbReference>
<evidence type="ECO:0000313" key="3">
    <source>
        <dbReference type="Proteomes" id="UP000022311"/>
    </source>
</evidence>
<dbReference type="RefSeq" id="WP_036964056.1">
    <property type="nucleotide sequence ID" value="NZ_JALD01000084.1"/>
</dbReference>
<proteinExistence type="predicted"/>
<accession>A0AAV3M103</accession>
<protein>
    <recommendedName>
        <fullName evidence="4">Peptidase</fullName>
    </recommendedName>
</protein>
<organism evidence="2 3">
    <name type="scientific">Providencia alcalifaciens 205/92</name>
    <dbReference type="NCBI Taxonomy" id="1256988"/>
    <lineage>
        <taxon>Bacteria</taxon>
        <taxon>Pseudomonadati</taxon>
        <taxon>Pseudomonadota</taxon>
        <taxon>Gammaproteobacteria</taxon>
        <taxon>Enterobacterales</taxon>
        <taxon>Morganellaceae</taxon>
        <taxon>Providencia</taxon>
    </lineage>
</organism>
<evidence type="ECO:0000313" key="2">
    <source>
        <dbReference type="EMBL" id="EUD09179.1"/>
    </source>
</evidence>
<feature type="region of interest" description="Disordered" evidence="1">
    <location>
        <begin position="18"/>
        <end position="74"/>
    </location>
</feature>
<reference evidence="2 3" key="1">
    <citation type="submission" date="2014-01" db="EMBL/GenBank/DDBJ databases">
        <authorList>
            <person name="Durkin A.S."/>
            <person name="McCorrison J."/>
            <person name="Torralba M."/>
            <person name="Gillis M."/>
            <person name="Haft D.H."/>
            <person name="Methe B."/>
            <person name="Sutton G."/>
            <person name="Nelson K.E."/>
        </authorList>
    </citation>
    <scope>NUCLEOTIDE SEQUENCE [LARGE SCALE GENOMIC DNA]</scope>
    <source>
        <strain evidence="2 3">205/92</strain>
    </source>
</reference>
<dbReference type="Proteomes" id="UP000022311">
    <property type="component" value="Unassembled WGS sequence"/>
</dbReference>
<feature type="compositionally biased region" description="Low complexity" evidence="1">
    <location>
        <begin position="24"/>
        <end position="50"/>
    </location>
</feature>